<evidence type="ECO:0000313" key="9">
    <source>
        <dbReference type="Proteomes" id="UP000053464"/>
    </source>
</evidence>
<organism evidence="8 9">
    <name type="scientific">Aurantiacibacter luteus</name>
    <dbReference type="NCBI Taxonomy" id="1581420"/>
    <lineage>
        <taxon>Bacteria</taxon>
        <taxon>Pseudomonadati</taxon>
        <taxon>Pseudomonadota</taxon>
        <taxon>Alphaproteobacteria</taxon>
        <taxon>Sphingomonadales</taxon>
        <taxon>Erythrobacteraceae</taxon>
        <taxon>Aurantiacibacter</taxon>
    </lineage>
</organism>
<dbReference type="OrthoDB" id="8478320at2"/>
<evidence type="ECO:0000256" key="6">
    <source>
        <dbReference type="SAM" id="SignalP"/>
    </source>
</evidence>
<keyword evidence="4" id="KW-1015">Disulfide bond</keyword>
<keyword evidence="5" id="KW-0676">Redox-active center</keyword>
<dbReference type="RefSeq" id="WP_047002458.1">
    <property type="nucleotide sequence ID" value="NZ_LBHB01000001.1"/>
</dbReference>
<dbReference type="GO" id="GO:0016491">
    <property type="term" value="F:oxidoreductase activity"/>
    <property type="evidence" value="ECO:0007669"/>
    <property type="project" value="UniProtKB-KW"/>
</dbReference>
<evidence type="ECO:0000313" key="8">
    <source>
        <dbReference type="EMBL" id="KLE35057.1"/>
    </source>
</evidence>
<dbReference type="PANTHER" id="PTHR13887">
    <property type="entry name" value="GLUTATHIONE S-TRANSFERASE KAPPA"/>
    <property type="match status" value="1"/>
</dbReference>
<dbReference type="EMBL" id="LBHB01000001">
    <property type="protein sequence ID" value="KLE35057.1"/>
    <property type="molecule type" value="Genomic_DNA"/>
</dbReference>
<dbReference type="SUPFAM" id="SSF52833">
    <property type="entry name" value="Thioredoxin-like"/>
    <property type="match status" value="1"/>
</dbReference>
<comment type="caution">
    <text evidence="8">The sequence shown here is derived from an EMBL/GenBank/DDBJ whole genome shotgun (WGS) entry which is preliminary data.</text>
</comment>
<dbReference type="AlphaFoldDB" id="A0A0G9MWA8"/>
<gene>
    <name evidence="8" type="ORF">AAW00_00725</name>
</gene>
<evidence type="ECO:0000256" key="5">
    <source>
        <dbReference type="ARBA" id="ARBA00023284"/>
    </source>
</evidence>
<sequence>MKTWLSAALAAALCGLAAAPAAAQNWNATYERTATGHRIGNPDADIQLIEYVSYTCPHCAHFEAESEAELRYVYVHEGQAGVEVRHLIRNIVDIAAALSAECGPEDAFYENHRMFLNTQDEWMGRGRALSQAQQARWAAGDWGSRMRAIASDLDFYEMMEPRGLSRSQLDACLTDQARAERIVEQSEANAAEFGVQGTPSFVLNGSLLDGVHSWPQLSQVLAATREMALAPTQ</sequence>
<keyword evidence="9" id="KW-1185">Reference proteome</keyword>
<name>A0A0G9MWA8_9SPHN</name>
<feature type="signal peptide" evidence="6">
    <location>
        <begin position="1"/>
        <end position="23"/>
    </location>
</feature>
<comment type="similarity">
    <text evidence="1">Belongs to the thioredoxin family. DsbA subfamily.</text>
</comment>
<dbReference type="Gene3D" id="1.10.40.110">
    <property type="match status" value="1"/>
</dbReference>
<dbReference type="InterPro" id="IPR012336">
    <property type="entry name" value="Thioredoxin-like_fold"/>
</dbReference>
<reference evidence="8 9" key="1">
    <citation type="submission" date="2015-04" db="EMBL/GenBank/DDBJ databases">
        <title>The draft genome sequence of Erythrobacter luteus KA37.</title>
        <authorList>
            <person name="Zhuang L."/>
            <person name="Liu Y."/>
            <person name="Shao Z."/>
        </authorList>
    </citation>
    <scope>NUCLEOTIDE SEQUENCE [LARGE SCALE GENOMIC DNA]</scope>
    <source>
        <strain evidence="8 9">KA37</strain>
    </source>
</reference>
<dbReference type="STRING" id="1581420.AAW00_00725"/>
<dbReference type="PATRIC" id="fig|1581420.6.peg.145"/>
<evidence type="ECO:0000256" key="4">
    <source>
        <dbReference type="ARBA" id="ARBA00023157"/>
    </source>
</evidence>
<evidence type="ECO:0000256" key="2">
    <source>
        <dbReference type="ARBA" id="ARBA00022729"/>
    </source>
</evidence>
<accession>A0A0G9MWA8</accession>
<dbReference type="PANTHER" id="PTHR13887:SF14">
    <property type="entry name" value="DISULFIDE BOND FORMATION PROTEIN D"/>
    <property type="match status" value="1"/>
</dbReference>
<dbReference type="Pfam" id="PF13462">
    <property type="entry name" value="Thioredoxin_4"/>
    <property type="match status" value="1"/>
</dbReference>
<keyword evidence="2 6" id="KW-0732">Signal</keyword>
<keyword evidence="3" id="KW-0560">Oxidoreductase</keyword>
<evidence type="ECO:0000259" key="7">
    <source>
        <dbReference type="Pfam" id="PF13462"/>
    </source>
</evidence>
<protein>
    <recommendedName>
        <fullName evidence="7">Thioredoxin-like fold domain-containing protein</fullName>
    </recommendedName>
</protein>
<proteinExistence type="inferred from homology"/>
<feature type="chain" id="PRO_5002580653" description="Thioredoxin-like fold domain-containing protein" evidence="6">
    <location>
        <begin position="24"/>
        <end position="233"/>
    </location>
</feature>
<evidence type="ECO:0000256" key="1">
    <source>
        <dbReference type="ARBA" id="ARBA00005791"/>
    </source>
</evidence>
<dbReference type="Proteomes" id="UP000053464">
    <property type="component" value="Unassembled WGS sequence"/>
</dbReference>
<evidence type="ECO:0000256" key="3">
    <source>
        <dbReference type="ARBA" id="ARBA00023002"/>
    </source>
</evidence>
<feature type="domain" description="Thioredoxin-like fold" evidence="7">
    <location>
        <begin position="34"/>
        <end position="221"/>
    </location>
</feature>
<dbReference type="Gene3D" id="3.40.30.10">
    <property type="entry name" value="Glutaredoxin"/>
    <property type="match status" value="1"/>
</dbReference>
<dbReference type="InterPro" id="IPR036249">
    <property type="entry name" value="Thioredoxin-like_sf"/>
</dbReference>